<name>A0ABV5TNM6_9ACTN</name>
<dbReference type="Pfam" id="PF08279">
    <property type="entry name" value="HTH_11"/>
    <property type="match status" value="1"/>
</dbReference>
<dbReference type="Proteomes" id="UP001589610">
    <property type="component" value="Unassembled WGS sequence"/>
</dbReference>
<dbReference type="EMBL" id="JBHMBS010000018">
    <property type="protein sequence ID" value="MFB9679861.1"/>
    <property type="molecule type" value="Genomic_DNA"/>
</dbReference>
<keyword evidence="5" id="KW-1185">Reference proteome</keyword>
<dbReference type="PROSITE" id="PS52050">
    <property type="entry name" value="WYL"/>
    <property type="match status" value="1"/>
</dbReference>
<dbReference type="InterPro" id="IPR026881">
    <property type="entry name" value="WYL_dom"/>
</dbReference>
<reference evidence="4 5" key="1">
    <citation type="submission" date="2024-09" db="EMBL/GenBank/DDBJ databases">
        <authorList>
            <person name="Sun Q."/>
            <person name="Mori K."/>
        </authorList>
    </citation>
    <scope>NUCLEOTIDE SEQUENCE [LARGE SCALE GENOMIC DNA]</scope>
    <source>
        <strain evidence="4 5">JCM 3028</strain>
    </source>
</reference>
<dbReference type="InterPro" id="IPR036390">
    <property type="entry name" value="WH_DNA-bd_sf"/>
</dbReference>
<feature type="domain" description="HTH deoR-type" evidence="3">
    <location>
        <begin position="2"/>
        <end position="57"/>
    </location>
</feature>
<organism evidence="4 5">
    <name type="scientific">Streptosporangium vulgare</name>
    <dbReference type="NCBI Taxonomy" id="46190"/>
    <lineage>
        <taxon>Bacteria</taxon>
        <taxon>Bacillati</taxon>
        <taxon>Actinomycetota</taxon>
        <taxon>Actinomycetes</taxon>
        <taxon>Streptosporangiales</taxon>
        <taxon>Streptosporangiaceae</taxon>
        <taxon>Streptosporangium</taxon>
    </lineage>
</organism>
<dbReference type="PIRSF" id="PIRSF016838">
    <property type="entry name" value="PafC"/>
    <property type="match status" value="1"/>
</dbReference>
<protein>
    <submittedName>
        <fullName evidence="4">Helix-turn-helix transcriptional regulator</fullName>
    </submittedName>
</protein>
<comment type="caution">
    <text evidence="4">The sequence shown here is derived from an EMBL/GenBank/DDBJ whole genome shotgun (WGS) entry which is preliminary data.</text>
</comment>
<dbReference type="InterPro" id="IPR057727">
    <property type="entry name" value="WCX_dom"/>
</dbReference>
<accession>A0ABV5TNM6</accession>
<evidence type="ECO:0000313" key="4">
    <source>
        <dbReference type="EMBL" id="MFB9679861.1"/>
    </source>
</evidence>
<dbReference type="PANTHER" id="PTHR34580:SF1">
    <property type="entry name" value="PROTEIN PAFC"/>
    <property type="match status" value="1"/>
</dbReference>
<dbReference type="InterPro" id="IPR028349">
    <property type="entry name" value="PafC-like"/>
</dbReference>
<keyword evidence="1" id="KW-0805">Transcription regulation</keyword>
<dbReference type="Pfam" id="PF25583">
    <property type="entry name" value="WCX"/>
    <property type="match status" value="1"/>
</dbReference>
<evidence type="ECO:0000256" key="2">
    <source>
        <dbReference type="ARBA" id="ARBA00023163"/>
    </source>
</evidence>
<dbReference type="Gene3D" id="1.10.10.10">
    <property type="entry name" value="Winged helix-like DNA-binding domain superfamily/Winged helix DNA-binding domain"/>
    <property type="match status" value="1"/>
</dbReference>
<dbReference type="InterPro" id="IPR036388">
    <property type="entry name" value="WH-like_DNA-bd_sf"/>
</dbReference>
<dbReference type="Pfam" id="PF13280">
    <property type="entry name" value="WYL"/>
    <property type="match status" value="1"/>
</dbReference>
<sequence>MRASRLISLLMLLQTRGRMTARELAAELEVSVRTIYRDVDSLHSAGVPLYGDAGPSGGYRLLDGYRTRLTGLTAGEAESLFLAGMPGPAAELGLGSVVTAAGLKLMAALPVELRDRAGRIRERFHLDAPDWYHGADETPHLAAVADAVWNERRLEIRYHRWKVPQDVVRTLEPYGLVLKAGRWYLVARGGEHVRTYRVSQILEPPALREPFERPAGFDLATHWNGALEEFETRLLGGEAVIRLSPFGMKRLPDMVLPAVLRAAEATAEPPDHEGWTRVTVPVESPRHALAEFLRFGADLEVVAPAELRDLVAETARAVSGIYDRTGTG</sequence>
<dbReference type="InterPro" id="IPR001034">
    <property type="entry name" value="DeoR_HTH"/>
</dbReference>
<dbReference type="PROSITE" id="PS51000">
    <property type="entry name" value="HTH_DEOR_2"/>
    <property type="match status" value="1"/>
</dbReference>
<proteinExistence type="predicted"/>
<evidence type="ECO:0000313" key="5">
    <source>
        <dbReference type="Proteomes" id="UP001589610"/>
    </source>
</evidence>
<dbReference type="RefSeq" id="WP_386161107.1">
    <property type="nucleotide sequence ID" value="NZ_JBHMBS010000018.1"/>
</dbReference>
<evidence type="ECO:0000259" key="3">
    <source>
        <dbReference type="PROSITE" id="PS51000"/>
    </source>
</evidence>
<dbReference type="InterPro" id="IPR013196">
    <property type="entry name" value="HTH_11"/>
</dbReference>
<dbReference type="SUPFAM" id="SSF46785">
    <property type="entry name" value="Winged helix' DNA-binding domain"/>
    <property type="match status" value="1"/>
</dbReference>
<keyword evidence="2" id="KW-0804">Transcription</keyword>
<gene>
    <name evidence="4" type="ORF">ACFFRH_30630</name>
</gene>
<evidence type="ECO:0000256" key="1">
    <source>
        <dbReference type="ARBA" id="ARBA00023015"/>
    </source>
</evidence>
<dbReference type="InterPro" id="IPR051534">
    <property type="entry name" value="CBASS_pafABC_assoc_protein"/>
</dbReference>
<dbReference type="PANTHER" id="PTHR34580">
    <property type="match status" value="1"/>
</dbReference>